<dbReference type="PANTHER" id="PTHR42648:SF28">
    <property type="entry name" value="TRANSPOSON-ENCODED PROTEIN WITH RIBONUCLEASE H-LIKE AND RETROVIRUS ZINC FINGER-LIKE DOMAINS"/>
    <property type="match status" value="1"/>
</dbReference>
<evidence type="ECO:0008006" key="3">
    <source>
        <dbReference type="Google" id="ProtNLM"/>
    </source>
</evidence>
<gene>
    <name evidence="1" type="ORF">CR513_47998</name>
</gene>
<feature type="non-terminal residue" evidence="1">
    <location>
        <position position="174"/>
    </location>
</feature>
<sequence length="174" mass="20020">MLDKGNSNTRSVMVIGKGPTKRSTFEGKPFTKSTHGEYCMNLQRGGRLELLKSRFLKDNGVVHELTCVNTPQQNEVTERKNRHLLEVARVLLFQMFVPNDVIESLLVPTQDVQVQVQEVTEPTLVLEQVQLFEPEIDAKNSFHHGDLEEEVYLEIPPGFYSHNEKNKVMMRLRN</sequence>
<proteinExistence type="predicted"/>
<dbReference type="GO" id="GO:0003676">
    <property type="term" value="F:nucleic acid binding"/>
    <property type="evidence" value="ECO:0007669"/>
    <property type="project" value="InterPro"/>
</dbReference>
<evidence type="ECO:0000313" key="2">
    <source>
        <dbReference type="Proteomes" id="UP000257109"/>
    </source>
</evidence>
<organism evidence="1 2">
    <name type="scientific">Mucuna pruriens</name>
    <name type="common">Velvet bean</name>
    <name type="synonym">Dolichos pruriens</name>
    <dbReference type="NCBI Taxonomy" id="157652"/>
    <lineage>
        <taxon>Eukaryota</taxon>
        <taxon>Viridiplantae</taxon>
        <taxon>Streptophyta</taxon>
        <taxon>Embryophyta</taxon>
        <taxon>Tracheophyta</taxon>
        <taxon>Spermatophyta</taxon>
        <taxon>Magnoliopsida</taxon>
        <taxon>eudicotyledons</taxon>
        <taxon>Gunneridae</taxon>
        <taxon>Pentapetalae</taxon>
        <taxon>rosids</taxon>
        <taxon>fabids</taxon>
        <taxon>Fabales</taxon>
        <taxon>Fabaceae</taxon>
        <taxon>Papilionoideae</taxon>
        <taxon>50 kb inversion clade</taxon>
        <taxon>NPAAA clade</taxon>
        <taxon>indigoferoid/millettioid clade</taxon>
        <taxon>Phaseoleae</taxon>
        <taxon>Mucuna</taxon>
    </lineage>
</organism>
<comment type="caution">
    <text evidence="1">The sequence shown here is derived from an EMBL/GenBank/DDBJ whole genome shotgun (WGS) entry which is preliminary data.</text>
</comment>
<reference evidence="1" key="1">
    <citation type="submission" date="2018-05" db="EMBL/GenBank/DDBJ databases">
        <title>Draft genome of Mucuna pruriens seed.</title>
        <authorList>
            <person name="Nnadi N.E."/>
            <person name="Vos R."/>
            <person name="Hasami M.H."/>
            <person name="Devisetty U.K."/>
            <person name="Aguiy J.C."/>
        </authorList>
    </citation>
    <scope>NUCLEOTIDE SEQUENCE [LARGE SCALE GENOMIC DNA]</scope>
    <source>
        <strain evidence="1">JCA_2017</strain>
    </source>
</reference>
<dbReference type="EMBL" id="QJKJ01010884">
    <property type="protein sequence ID" value="RDX72514.1"/>
    <property type="molecule type" value="Genomic_DNA"/>
</dbReference>
<dbReference type="Proteomes" id="UP000257109">
    <property type="component" value="Unassembled WGS sequence"/>
</dbReference>
<accession>A0A371F2Q4</accession>
<name>A0A371F2Q4_MUCPR</name>
<dbReference type="InterPro" id="IPR039537">
    <property type="entry name" value="Retrotran_Ty1/copia-like"/>
</dbReference>
<keyword evidence="2" id="KW-1185">Reference proteome</keyword>
<dbReference type="InterPro" id="IPR012337">
    <property type="entry name" value="RNaseH-like_sf"/>
</dbReference>
<dbReference type="Gene3D" id="3.30.420.10">
    <property type="entry name" value="Ribonuclease H-like superfamily/Ribonuclease H"/>
    <property type="match status" value="1"/>
</dbReference>
<protein>
    <recommendedName>
        <fullName evidence="3">Integrase catalytic domain-containing protein</fullName>
    </recommendedName>
</protein>
<dbReference type="PANTHER" id="PTHR42648">
    <property type="entry name" value="TRANSPOSASE, PUTATIVE-RELATED"/>
    <property type="match status" value="1"/>
</dbReference>
<dbReference type="SUPFAM" id="SSF53098">
    <property type="entry name" value="Ribonuclease H-like"/>
    <property type="match status" value="1"/>
</dbReference>
<evidence type="ECO:0000313" key="1">
    <source>
        <dbReference type="EMBL" id="RDX72514.1"/>
    </source>
</evidence>
<dbReference type="AlphaFoldDB" id="A0A371F2Q4"/>
<dbReference type="InterPro" id="IPR036397">
    <property type="entry name" value="RNaseH_sf"/>
</dbReference>
<dbReference type="OrthoDB" id="2663223at2759"/>